<comment type="subcellular location">
    <subcellularLocation>
        <location evidence="3">Cytoplasm</location>
    </subcellularLocation>
</comment>
<dbReference type="Proteomes" id="UP000254797">
    <property type="component" value="Unassembled WGS sequence"/>
</dbReference>
<evidence type="ECO:0000256" key="1">
    <source>
        <dbReference type="ARBA" id="ARBA00022598"/>
    </source>
</evidence>
<dbReference type="PANTHER" id="PTHR37825:SF1">
    <property type="entry name" value="TRNA(MET) CYTIDINE ACETATE LIGASE"/>
    <property type="match status" value="1"/>
</dbReference>
<keyword evidence="3" id="KW-0963">Cytoplasm</keyword>
<dbReference type="HAMAP" id="MF_01539">
    <property type="entry name" value="TmcAL"/>
    <property type="match status" value="1"/>
</dbReference>
<comment type="function">
    <text evidence="3">Catalyzes the formation of N(4)-acetylcytidine (ac(4)C) at the wobble position of elongator tRNA(Met), using acetate and ATP as substrates. First activates an acetate ion to form acetyladenylate (Ac-AMP) and then transfers the acetyl group to tRNA to form ac(4)C34.</text>
</comment>
<comment type="caution">
    <text evidence="3">Lacks conserved residue(s) required for the propagation of feature annotation.</text>
</comment>
<feature type="binding site" evidence="3">
    <location>
        <position position="175"/>
    </location>
    <ligand>
        <name>ATP</name>
        <dbReference type="ChEBI" id="CHEBI:30616"/>
    </ligand>
</feature>
<organism evidence="4 5">
    <name type="scientific">Streptococcus dysgalactiae subsp. dysgalactiae</name>
    <dbReference type="NCBI Taxonomy" id="99822"/>
    <lineage>
        <taxon>Bacteria</taxon>
        <taxon>Bacillati</taxon>
        <taxon>Bacillota</taxon>
        <taxon>Bacilli</taxon>
        <taxon>Lactobacillales</taxon>
        <taxon>Streptococcaceae</taxon>
        <taxon>Streptococcus</taxon>
    </lineage>
</organism>
<gene>
    <name evidence="3" type="primary">tmcAL</name>
    <name evidence="4" type="ORF">NCTC4670_01997</name>
</gene>
<dbReference type="GO" id="GO:0006400">
    <property type="term" value="P:tRNA modification"/>
    <property type="evidence" value="ECO:0007669"/>
    <property type="project" value="UniProtKB-UniRule"/>
</dbReference>
<dbReference type="Pfam" id="PF05636">
    <property type="entry name" value="HIGH_NTase1"/>
    <property type="match status" value="1"/>
</dbReference>
<keyword evidence="3" id="KW-0547">Nucleotide-binding</keyword>
<proteinExistence type="inferred from homology"/>
<dbReference type="GO" id="GO:0005524">
    <property type="term" value="F:ATP binding"/>
    <property type="evidence" value="ECO:0007669"/>
    <property type="project" value="UniProtKB-KW"/>
</dbReference>
<dbReference type="RefSeq" id="WP_115246675.1">
    <property type="nucleotide sequence ID" value="NZ_UHFG01000004.1"/>
</dbReference>
<accession>A0A380JYS5</accession>
<dbReference type="PANTHER" id="PTHR37825">
    <property type="entry name" value="TRNA(MET) CYTIDINE ACETATE LIGASE"/>
    <property type="match status" value="1"/>
</dbReference>
<keyword evidence="2 3" id="KW-0819">tRNA processing</keyword>
<sequence>MTVTGIIAEFNPFHNGHKYLLEQAQGLTVVAMSGNFMQRGEPALVDKWTRAQMALANGADLVVELPFLVSVQSADYFAQGAVAILEKLGIDQLMFGTEDYLDYQSLATIYEEKAEQMVAYVADLPEYLSYPQKTQHMWQAFADVSFTGDKPNHILGLAYTKACAGKGIALTPIKRQGAGYHSKNKSHQFASATAIRKHLSDKAFVDKSVPDASLLLASPQVSWDNYFQLLTYQILTHADLTQIVQVNEELANRISAVIRTVKTIDELIDQVATKRYTKARVRRLLTYILVNAMETSLPEAVHVLGFSDKGRVHLKSLKQRVSIVSRIGSEPWDALTQQADAIYQLGNPAMAEQTWGRWPIMRTEK</sequence>
<keyword evidence="3" id="KW-0067">ATP-binding</keyword>
<keyword evidence="4" id="KW-0808">Transferase</keyword>
<dbReference type="GO" id="GO:0016740">
    <property type="term" value="F:transferase activity"/>
    <property type="evidence" value="ECO:0007669"/>
    <property type="project" value="UniProtKB-KW"/>
</dbReference>
<dbReference type="Gene3D" id="3.40.50.620">
    <property type="entry name" value="HUPs"/>
    <property type="match status" value="1"/>
</dbReference>
<keyword evidence="1 3" id="KW-0436">Ligase</keyword>
<dbReference type="EC" id="6.3.4.-" evidence="3"/>
<comment type="similarity">
    <text evidence="3">Belongs to the TmcAL family.</text>
</comment>
<dbReference type="AlphaFoldDB" id="A0A380JYS5"/>
<keyword evidence="3" id="KW-0820">tRNA-binding</keyword>
<dbReference type="EMBL" id="UHFG01000004">
    <property type="protein sequence ID" value="SUN51430.1"/>
    <property type="molecule type" value="Genomic_DNA"/>
</dbReference>
<dbReference type="NCBIfam" id="NF010191">
    <property type="entry name" value="PRK13670.1"/>
    <property type="match status" value="1"/>
</dbReference>
<protein>
    <recommendedName>
        <fullName evidence="3">tRNA(Met) cytidine acetate ligase</fullName>
        <ecNumber evidence="3">6.3.4.-</ecNumber>
    </recommendedName>
</protein>
<feature type="binding site" evidence="3">
    <location>
        <begin position="7"/>
        <end position="20"/>
    </location>
    <ligand>
        <name>ATP</name>
        <dbReference type="ChEBI" id="CHEBI:30616"/>
    </ligand>
</feature>
<evidence type="ECO:0000313" key="5">
    <source>
        <dbReference type="Proteomes" id="UP000254797"/>
    </source>
</evidence>
<comment type="catalytic activity">
    <reaction evidence="3">
        <text>cytidine(34) in elongator tRNA(Met) + acetate + ATP = N(4)-acetylcytidine(34) in elongator tRNA(Met) + AMP + diphosphate</text>
        <dbReference type="Rhea" id="RHEA:58144"/>
        <dbReference type="Rhea" id="RHEA-COMP:10693"/>
        <dbReference type="Rhea" id="RHEA-COMP:10694"/>
        <dbReference type="ChEBI" id="CHEBI:30089"/>
        <dbReference type="ChEBI" id="CHEBI:30616"/>
        <dbReference type="ChEBI" id="CHEBI:33019"/>
        <dbReference type="ChEBI" id="CHEBI:74900"/>
        <dbReference type="ChEBI" id="CHEBI:82748"/>
        <dbReference type="ChEBI" id="CHEBI:456215"/>
    </reaction>
</comment>
<evidence type="ECO:0000256" key="3">
    <source>
        <dbReference type="HAMAP-Rule" id="MF_01539"/>
    </source>
</evidence>
<name>A0A380JYS5_STRDY</name>
<dbReference type="GO" id="GO:0016879">
    <property type="term" value="F:ligase activity, forming carbon-nitrogen bonds"/>
    <property type="evidence" value="ECO:0007669"/>
    <property type="project" value="UniProtKB-UniRule"/>
</dbReference>
<feature type="binding site" evidence="3">
    <location>
        <position position="152"/>
    </location>
    <ligand>
        <name>ATP</name>
        <dbReference type="ChEBI" id="CHEBI:30616"/>
    </ligand>
</feature>
<dbReference type="SUPFAM" id="SSF52374">
    <property type="entry name" value="Nucleotidylyl transferase"/>
    <property type="match status" value="1"/>
</dbReference>
<evidence type="ECO:0000313" key="4">
    <source>
        <dbReference type="EMBL" id="SUN51430.1"/>
    </source>
</evidence>
<dbReference type="InterPro" id="IPR014729">
    <property type="entry name" value="Rossmann-like_a/b/a_fold"/>
</dbReference>
<feature type="binding site" evidence="3">
    <location>
        <position position="96"/>
    </location>
    <ligand>
        <name>ATP</name>
        <dbReference type="ChEBI" id="CHEBI:30616"/>
    </ligand>
</feature>
<evidence type="ECO:0000256" key="2">
    <source>
        <dbReference type="ARBA" id="ARBA00022694"/>
    </source>
</evidence>
<dbReference type="GO" id="GO:0000049">
    <property type="term" value="F:tRNA binding"/>
    <property type="evidence" value="ECO:0007669"/>
    <property type="project" value="UniProtKB-KW"/>
</dbReference>
<reference evidence="4 5" key="1">
    <citation type="submission" date="2018-06" db="EMBL/GenBank/DDBJ databases">
        <authorList>
            <consortium name="Pathogen Informatics"/>
            <person name="Doyle S."/>
        </authorList>
    </citation>
    <scope>NUCLEOTIDE SEQUENCE [LARGE SCALE GENOMIC DNA]</scope>
    <source>
        <strain evidence="4 5">NCTC4670</strain>
    </source>
</reference>
<dbReference type="InterPro" id="IPR008513">
    <property type="entry name" value="tRNA(Met)_cyd_acetate_ligase"/>
</dbReference>
<dbReference type="GO" id="GO:0005737">
    <property type="term" value="C:cytoplasm"/>
    <property type="evidence" value="ECO:0007669"/>
    <property type="project" value="UniProtKB-SubCell"/>
</dbReference>
<keyword evidence="3" id="KW-0694">RNA-binding</keyword>